<keyword evidence="1" id="KW-0472">Membrane</keyword>
<evidence type="ECO:0000313" key="3">
    <source>
        <dbReference type="Proteomes" id="UP000042997"/>
    </source>
</evidence>
<dbReference type="AlphaFoldDB" id="A0A098BN79"/>
<dbReference type="Proteomes" id="UP000042997">
    <property type="component" value="Unassembled WGS sequence"/>
</dbReference>
<evidence type="ECO:0000313" key="2">
    <source>
        <dbReference type="EMBL" id="CDZ89672.1"/>
    </source>
</evidence>
<reference evidence="2 3" key="1">
    <citation type="journal article" date="2014" name="Genome Announc.">
        <title>Draft Genome Sequence of Propane- and Butane-Oxidizing Actinobacterium Rhodococcus ruber IEGM 231.</title>
        <authorList>
            <person name="Ivshina I.B."/>
            <person name="Kuyukina M.S."/>
            <person name="Krivoruchko A.V."/>
            <person name="Barbe V."/>
            <person name="Fischer C."/>
        </authorList>
    </citation>
    <scope>NUCLEOTIDE SEQUENCE [LARGE SCALE GENOMIC DNA]</scope>
</reference>
<sequence length="59" mass="6460">MNVIASLLAGWMAVAAAAGMFGAVLVLRRRIHPGRSGARICGRRQRRDHPGTVHPCRQR</sequence>
<protein>
    <submittedName>
        <fullName evidence="2">Uncharacterized protein</fullName>
    </submittedName>
</protein>
<gene>
    <name evidence="2" type="ORF">RHRU231_540019</name>
</gene>
<keyword evidence="1" id="KW-0812">Transmembrane</keyword>
<feature type="transmembrane region" description="Helical" evidence="1">
    <location>
        <begin position="6"/>
        <end position="27"/>
    </location>
</feature>
<keyword evidence="1" id="KW-1133">Transmembrane helix</keyword>
<dbReference type="EMBL" id="CCSD01000066">
    <property type="protein sequence ID" value="CDZ89672.1"/>
    <property type="molecule type" value="Genomic_DNA"/>
</dbReference>
<proteinExistence type="predicted"/>
<evidence type="ECO:0000256" key="1">
    <source>
        <dbReference type="SAM" id="Phobius"/>
    </source>
</evidence>
<name>A0A098BN79_9NOCA</name>
<organism evidence="2 3">
    <name type="scientific">Rhodococcus ruber</name>
    <dbReference type="NCBI Taxonomy" id="1830"/>
    <lineage>
        <taxon>Bacteria</taxon>
        <taxon>Bacillati</taxon>
        <taxon>Actinomycetota</taxon>
        <taxon>Actinomycetes</taxon>
        <taxon>Mycobacteriales</taxon>
        <taxon>Nocardiaceae</taxon>
        <taxon>Rhodococcus</taxon>
    </lineage>
</organism>
<accession>A0A098BN79</accession>